<dbReference type="Pfam" id="PF20135">
    <property type="entry name" value="DUF6525"/>
    <property type="match status" value="1"/>
</dbReference>
<comment type="caution">
    <text evidence="2">The sequence shown here is derived from an EMBL/GenBank/DDBJ whole genome shotgun (WGS) entry which is preliminary data.</text>
</comment>
<dbReference type="InterPro" id="IPR045386">
    <property type="entry name" value="DUF6525"/>
</dbReference>
<organism evidence="2 3">
    <name type="scientific">Salipiger pallidus</name>
    <dbReference type="NCBI Taxonomy" id="1775170"/>
    <lineage>
        <taxon>Bacteria</taxon>
        <taxon>Pseudomonadati</taxon>
        <taxon>Pseudomonadota</taxon>
        <taxon>Alphaproteobacteria</taxon>
        <taxon>Rhodobacterales</taxon>
        <taxon>Roseobacteraceae</taxon>
        <taxon>Salipiger</taxon>
    </lineage>
</organism>
<sequence>MSTGHNRGTTRLKRSRRAGCPMQGYDRLPPPLRGWMATAALPWSARSCLALWQRALKEGASHREALDRLDRAEAALLARDAAL</sequence>
<dbReference type="EMBL" id="BMJV01000002">
    <property type="protein sequence ID" value="GGG66994.1"/>
    <property type="molecule type" value="Genomic_DNA"/>
</dbReference>
<reference evidence="2" key="1">
    <citation type="journal article" date="2014" name="Int. J. Syst. Evol. Microbiol.">
        <title>Complete genome sequence of Corynebacterium casei LMG S-19264T (=DSM 44701T), isolated from a smear-ripened cheese.</title>
        <authorList>
            <consortium name="US DOE Joint Genome Institute (JGI-PGF)"/>
            <person name="Walter F."/>
            <person name="Albersmeier A."/>
            <person name="Kalinowski J."/>
            <person name="Ruckert C."/>
        </authorList>
    </citation>
    <scope>NUCLEOTIDE SEQUENCE</scope>
    <source>
        <strain evidence="2">CGMCC 1.15762</strain>
    </source>
</reference>
<accession>A0A8J2ZIF2</accession>
<gene>
    <name evidence="2" type="ORF">GCM10011415_12350</name>
</gene>
<keyword evidence="3" id="KW-1185">Reference proteome</keyword>
<feature type="region of interest" description="Disordered" evidence="1">
    <location>
        <begin position="1"/>
        <end position="25"/>
    </location>
</feature>
<reference evidence="2" key="2">
    <citation type="submission" date="2020-09" db="EMBL/GenBank/DDBJ databases">
        <authorList>
            <person name="Sun Q."/>
            <person name="Zhou Y."/>
        </authorList>
    </citation>
    <scope>NUCLEOTIDE SEQUENCE</scope>
    <source>
        <strain evidence="2">CGMCC 1.15762</strain>
    </source>
</reference>
<protein>
    <submittedName>
        <fullName evidence="2">Uncharacterized protein</fullName>
    </submittedName>
</protein>
<proteinExistence type="predicted"/>
<dbReference type="AlphaFoldDB" id="A0A8J2ZIF2"/>
<feature type="compositionally biased region" description="Basic residues" evidence="1">
    <location>
        <begin position="8"/>
        <end position="17"/>
    </location>
</feature>
<evidence type="ECO:0000313" key="3">
    <source>
        <dbReference type="Proteomes" id="UP000617145"/>
    </source>
</evidence>
<evidence type="ECO:0000313" key="2">
    <source>
        <dbReference type="EMBL" id="GGG66994.1"/>
    </source>
</evidence>
<evidence type="ECO:0000256" key="1">
    <source>
        <dbReference type="SAM" id="MobiDB-lite"/>
    </source>
</evidence>
<dbReference type="RefSeq" id="WP_188789356.1">
    <property type="nucleotide sequence ID" value="NZ_BMJV01000002.1"/>
</dbReference>
<name>A0A8J2ZIF2_9RHOB</name>
<dbReference type="Proteomes" id="UP000617145">
    <property type="component" value="Unassembled WGS sequence"/>
</dbReference>